<dbReference type="GO" id="GO:0009611">
    <property type="term" value="P:response to wounding"/>
    <property type="evidence" value="ECO:0007669"/>
    <property type="project" value="UniProtKB-ARBA"/>
</dbReference>
<dbReference type="InterPro" id="IPR044814">
    <property type="entry name" value="Terpene_cyclase_plant_C1"/>
</dbReference>
<dbReference type="SUPFAM" id="SSF48576">
    <property type="entry name" value="Terpenoid synthases"/>
    <property type="match status" value="1"/>
</dbReference>
<keyword evidence="8" id="KW-1185">Reference proteome</keyword>
<evidence type="ECO:0000259" key="5">
    <source>
        <dbReference type="Pfam" id="PF01397"/>
    </source>
</evidence>
<dbReference type="SFLD" id="SFLDS00005">
    <property type="entry name" value="Isoprenoid_Synthase_Type_I"/>
    <property type="match status" value="1"/>
</dbReference>
<dbReference type="InterPro" id="IPR001906">
    <property type="entry name" value="Terpene_synth_N"/>
</dbReference>
<evidence type="ECO:0000256" key="4">
    <source>
        <dbReference type="ARBA" id="ARBA00023239"/>
    </source>
</evidence>
<dbReference type="Gene3D" id="1.10.600.10">
    <property type="entry name" value="Farnesyl Diphosphate Synthase"/>
    <property type="match status" value="1"/>
</dbReference>
<evidence type="ECO:0000256" key="1">
    <source>
        <dbReference type="ARBA" id="ARBA00001946"/>
    </source>
</evidence>
<dbReference type="AlphaFoldDB" id="A0AA86SMG4"/>
<keyword evidence="2" id="KW-0479">Metal-binding</keyword>
<dbReference type="FunFam" id="1.50.10.130:FF:000001">
    <property type="entry name" value="Isoprene synthase, chloroplastic"/>
    <property type="match status" value="1"/>
</dbReference>
<dbReference type="GO" id="GO:0000287">
    <property type="term" value="F:magnesium ion binding"/>
    <property type="evidence" value="ECO:0007669"/>
    <property type="project" value="InterPro"/>
</dbReference>
<dbReference type="SFLD" id="SFLDG01019">
    <property type="entry name" value="Terpene_Cyclase_Like_1_C_Termi"/>
    <property type="match status" value="1"/>
</dbReference>
<dbReference type="EMBL" id="OY731402">
    <property type="protein sequence ID" value="CAJ1956840.1"/>
    <property type="molecule type" value="Genomic_DNA"/>
</dbReference>
<dbReference type="InterPro" id="IPR008949">
    <property type="entry name" value="Isoprenoid_synthase_dom_sf"/>
</dbReference>
<evidence type="ECO:0000313" key="8">
    <source>
        <dbReference type="Proteomes" id="UP001189624"/>
    </source>
</evidence>
<evidence type="ECO:0000313" key="7">
    <source>
        <dbReference type="EMBL" id="CAJ1956840.1"/>
    </source>
</evidence>
<dbReference type="GO" id="GO:0010333">
    <property type="term" value="F:terpene synthase activity"/>
    <property type="evidence" value="ECO:0007669"/>
    <property type="project" value="InterPro"/>
</dbReference>
<dbReference type="InterPro" id="IPR008930">
    <property type="entry name" value="Terpenoid_cyclase/PrenylTrfase"/>
</dbReference>
<evidence type="ECO:0000256" key="2">
    <source>
        <dbReference type="ARBA" id="ARBA00022723"/>
    </source>
</evidence>
<dbReference type="Pfam" id="PF01397">
    <property type="entry name" value="Terpene_synth"/>
    <property type="match status" value="1"/>
</dbReference>
<keyword evidence="3" id="KW-0460">Magnesium</keyword>
<organism evidence="7 8">
    <name type="scientific">Sphenostylis stenocarpa</name>
    <dbReference type="NCBI Taxonomy" id="92480"/>
    <lineage>
        <taxon>Eukaryota</taxon>
        <taxon>Viridiplantae</taxon>
        <taxon>Streptophyta</taxon>
        <taxon>Embryophyta</taxon>
        <taxon>Tracheophyta</taxon>
        <taxon>Spermatophyta</taxon>
        <taxon>Magnoliopsida</taxon>
        <taxon>eudicotyledons</taxon>
        <taxon>Gunneridae</taxon>
        <taxon>Pentapetalae</taxon>
        <taxon>rosids</taxon>
        <taxon>fabids</taxon>
        <taxon>Fabales</taxon>
        <taxon>Fabaceae</taxon>
        <taxon>Papilionoideae</taxon>
        <taxon>50 kb inversion clade</taxon>
        <taxon>NPAAA clade</taxon>
        <taxon>indigoferoid/millettioid clade</taxon>
        <taxon>Phaseoleae</taxon>
        <taxon>Sphenostylis</taxon>
    </lineage>
</organism>
<dbReference type="InterPro" id="IPR036965">
    <property type="entry name" value="Terpene_synth_N_sf"/>
</dbReference>
<evidence type="ECO:0000259" key="6">
    <source>
        <dbReference type="Pfam" id="PF03936"/>
    </source>
</evidence>
<dbReference type="GO" id="GO:0016102">
    <property type="term" value="P:diterpenoid biosynthetic process"/>
    <property type="evidence" value="ECO:0007669"/>
    <property type="project" value="InterPro"/>
</dbReference>
<dbReference type="PANTHER" id="PTHR31225">
    <property type="entry name" value="OS04G0344100 PROTEIN-RELATED"/>
    <property type="match status" value="1"/>
</dbReference>
<feature type="domain" description="Terpene synthase N-terminal" evidence="5">
    <location>
        <begin position="30"/>
        <end position="207"/>
    </location>
</feature>
<dbReference type="Gramene" id="rna-AYBTSS11_LOCUS16879">
    <property type="protein sequence ID" value="CAJ1956840.1"/>
    <property type="gene ID" value="gene-AYBTSS11_LOCUS16879"/>
</dbReference>
<comment type="cofactor">
    <cofactor evidence="1">
        <name>Mg(2+)</name>
        <dbReference type="ChEBI" id="CHEBI:18420"/>
    </cofactor>
</comment>
<keyword evidence="4" id="KW-0456">Lyase</keyword>
<dbReference type="Gene3D" id="1.50.10.130">
    <property type="entry name" value="Terpene synthase, N-terminal domain"/>
    <property type="match status" value="1"/>
</dbReference>
<proteinExistence type="predicted"/>
<dbReference type="SUPFAM" id="SSF48239">
    <property type="entry name" value="Terpenoid cyclases/Protein prenyltransferases"/>
    <property type="match status" value="1"/>
</dbReference>
<feature type="domain" description="Terpene synthase metal-binding" evidence="6">
    <location>
        <begin position="264"/>
        <end position="502"/>
    </location>
</feature>
<dbReference type="FunFam" id="1.10.600.10:FF:000007">
    <property type="entry name" value="Isoprene synthase, chloroplastic"/>
    <property type="match status" value="1"/>
</dbReference>
<name>A0AA86SMG4_9FABA</name>
<dbReference type="InterPro" id="IPR005630">
    <property type="entry name" value="Terpene_synthase_metal-bd"/>
</dbReference>
<dbReference type="CDD" id="cd00684">
    <property type="entry name" value="Terpene_cyclase_plant_C1"/>
    <property type="match status" value="1"/>
</dbReference>
<dbReference type="PANTHER" id="PTHR31225:SF241">
    <property type="entry name" value="TERPENE SYNTHASE FAMILY, METAL-BINDING DOMAIN PROTEIN"/>
    <property type="match status" value="1"/>
</dbReference>
<dbReference type="GO" id="GO:0080027">
    <property type="term" value="P:response to herbivore"/>
    <property type="evidence" value="ECO:0007669"/>
    <property type="project" value="UniProtKB-ARBA"/>
</dbReference>
<dbReference type="Proteomes" id="UP001189624">
    <property type="component" value="Chromosome 5"/>
</dbReference>
<gene>
    <name evidence="7" type="ORF">AYBTSS11_LOCUS16879</name>
</gene>
<reference evidence="7" key="1">
    <citation type="submission" date="2023-10" db="EMBL/GenBank/DDBJ databases">
        <authorList>
            <person name="Domelevo Entfellner J.-B."/>
        </authorList>
    </citation>
    <scope>NUCLEOTIDE SEQUENCE</scope>
</reference>
<dbReference type="InterPro" id="IPR050148">
    <property type="entry name" value="Terpene_synthase-like"/>
</dbReference>
<dbReference type="Pfam" id="PF03936">
    <property type="entry name" value="Terpene_synth_C"/>
    <property type="match status" value="1"/>
</dbReference>
<sequence>MSLAPSTPLLSTQYALPTITRPSVNFPPNIWGNIFLQYDSESLEVSDYVKQQAQMLKEKVKTMFQSSTNQDIIQMLNFIDLIQRLGVSYHFQQEINQVLEQIYNTYMKNNISEDDNHYSVALRFRLLRQQGYPISSNVFDKFKDDRGNFNETLANDVQGLCSLYEATQLRTHGDDILEEACNFSNSQLKSFANQLSSSQAAQINHCLRKPLDKIVPRFDARYHMTLYGQDPSHDKTLLSFAKVDFNILQKLHQKEIITINKWWKNSNFEIKVPYARDRLVESFLWSLAISYKPEYSHGRMFVGKLIGVVCLLDDTYDAYGTVEELELFTEAIKRWNISPIESLPQCMKEVFHSVLELSDEIELATTASGKSSFVVPHFRKAVFNLVNGYMVEAKWCHEGYIPKYDEYKVNGIFTSCFPLFITAFIAFGEFATEEIFDWISSDPNIVKAVSIIGRVLDDMASHKFEQQRVHVASSVECCMKQHGISEAEAYHFIHKDVKDCWKVVNEEFLKSQDISKSVFEFVVNLGRVSELTYENHQDKYTHAELLKDYISLLLLDPISLDQDE</sequence>
<dbReference type="InterPro" id="IPR034741">
    <property type="entry name" value="Terpene_cyclase-like_1_C"/>
</dbReference>
<accession>A0AA86SMG4</accession>
<protein>
    <submittedName>
        <fullName evidence="7">Uncharacterized protein</fullName>
    </submittedName>
</protein>
<evidence type="ECO:0000256" key="3">
    <source>
        <dbReference type="ARBA" id="ARBA00022842"/>
    </source>
</evidence>